<organism evidence="1 2">
    <name type="scientific">Geodia barretti</name>
    <name type="common">Barrett's horny sponge</name>
    <dbReference type="NCBI Taxonomy" id="519541"/>
    <lineage>
        <taxon>Eukaryota</taxon>
        <taxon>Metazoa</taxon>
        <taxon>Porifera</taxon>
        <taxon>Demospongiae</taxon>
        <taxon>Heteroscleromorpha</taxon>
        <taxon>Tetractinellida</taxon>
        <taxon>Astrophorina</taxon>
        <taxon>Geodiidae</taxon>
        <taxon>Geodia</taxon>
    </lineage>
</organism>
<comment type="caution">
    <text evidence="1">The sequence shown here is derived from an EMBL/GenBank/DDBJ whole genome shotgun (WGS) entry which is preliminary data.</text>
</comment>
<gene>
    <name evidence="1" type="ORF">GBAR_LOCUS19775</name>
</gene>
<sequence length="218" mass="25060">MFFRENEDDILEARNIRKLFAILSRYWSFRNYEILQEIITWFNVAPLRQSMQEYCKMLMKFEMLTPVDVYITAVPEETDEEMKKAFTQMVLRIEKPASECTLYDLRKLSESIITNSGLSSHSVYLGGVANKCVEVVVRFPPSVVGWVLAALTPHFMTTHHLSEVTVDGSQLTLLPDHRHMIAFHSVRNDELIRAVEEGDLMMVASLLNSGADIQTVNR</sequence>
<evidence type="ECO:0000313" key="1">
    <source>
        <dbReference type="EMBL" id="CAI8035228.1"/>
    </source>
</evidence>
<feature type="non-terminal residue" evidence="1">
    <location>
        <position position="218"/>
    </location>
</feature>
<dbReference type="Proteomes" id="UP001174909">
    <property type="component" value="Unassembled WGS sequence"/>
</dbReference>
<evidence type="ECO:0000313" key="2">
    <source>
        <dbReference type="Proteomes" id="UP001174909"/>
    </source>
</evidence>
<dbReference type="AlphaFoldDB" id="A0AA35WVD4"/>
<dbReference type="EMBL" id="CASHTH010002783">
    <property type="protein sequence ID" value="CAI8035228.1"/>
    <property type="molecule type" value="Genomic_DNA"/>
</dbReference>
<proteinExistence type="predicted"/>
<name>A0AA35WVD4_GEOBA</name>
<accession>A0AA35WVD4</accession>
<keyword evidence="2" id="KW-1185">Reference proteome</keyword>
<protein>
    <submittedName>
        <fullName evidence="1">Uncharacterized protein</fullName>
    </submittedName>
</protein>
<reference evidence="1" key="1">
    <citation type="submission" date="2023-03" db="EMBL/GenBank/DDBJ databases">
        <authorList>
            <person name="Steffen K."/>
            <person name="Cardenas P."/>
        </authorList>
    </citation>
    <scope>NUCLEOTIDE SEQUENCE</scope>
</reference>